<protein>
    <recommendedName>
        <fullName evidence="4">DUF1700 domain-containing protein</fullName>
    </recommendedName>
</protein>
<dbReference type="KEGG" id="spg:SpyM3_1829"/>
<reference evidence="2 3" key="1">
    <citation type="journal article" date="2002" name="Proc. Natl. Acad. Sci. U.S.A.">
        <title>Genome sequence of a serotype M3 strain of group A Streptococcus: phage-encoded toxins, the high-virulence phenotype, and clone emergence.</title>
        <authorList>
            <person name="Beres S.B."/>
            <person name="Sylva G.L."/>
            <person name="Barbian K.D."/>
            <person name="Lei B."/>
            <person name="Hoff J.S."/>
            <person name="Mammarella N.D."/>
            <person name="Liu M.Y."/>
            <person name="Smoot J.C."/>
            <person name="Porcella S.F."/>
            <person name="Parkins L.D."/>
            <person name="Campbell D.S."/>
            <person name="Smith T.M."/>
            <person name="McCormick J.K."/>
            <person name="Leung D.Y."/>
            <person name="Schlievert P.M."/>
            <person name="Musser J.M."/>
        </authorList>
    </citation>
    <scope>NUCLEOTIDE SEQUENCE [LARGE SCALE GENOMIC DNA]</scope>
    <source>
        <strain evidence="3">ATCC BAA-595 / MGAS315</strain>
    </source>
</reference>
<dbReference type="AlphaFoldDB" id="A0A0H2UWT9"/>
<dbReference type="Pfam" id="PF22564">
    <property type="entry name" value="HAAS"/>
    <property type="match status" value="1"/>
</dbReference>
<feature type="transmembrane region" description="Helical" evidence="1">
    <location>
        <begin position="80"/>
        <end position="106"/>
    </location>
</feature>
<keyword evidence="1" id="KW-0472">Membrane</keyword>
<keyword evidence="1" id="KW-0812">Transmembrane</keyword>
<evidence type="ECO:0000256" key="1">
    <source>
        <dbReference type="SAM" id="Phobius"/>
    </source>
</evidence>
<evidence type="ECO:0000313" key="2">
    <source>
        <dbReference type="EMBL" id="AAM80436.1"/>
    </source>
</evidence>
<name>A0A0H2UWT9_STRP3</name>
<sequence length="195" mass="21115">MTRTEYLAELDKYLRKLPREDYHEAMEYYIEYFDEAGPDKESQVIDDLGNPKEAASEIISNVLGKHLATPEKTPKNRATIVGLTILSLFAAPIALPVLLALILFIIACLMLGLTAIFAAYIFGLAGILVAGVTLFESLTLIGSSIPAQAMGIGSALLCFGGGLLIWIIATAFLRFSGRAFVAFIKWISNKKGAQA</sequence>
<dbReference type="Proteomes" id="UP000000564">
    <property type="component" value="Chromosome"/>
</dbReference>
<keyword evidence="1" id="KW-1133">Transmembrane helix</keyword>
<dbReference type="RefSeq" id="WP_002994794.1">
    <property type="nucleotide sequence ID" value="NC_004070.1"/>
</dbReference>
<gene>
    <name evidence="2" type="ordered locus">SpyM3_1829</name>
</gene>
<feature type="transmembrane region" description="Helical" evidence="1">
    <location>
        <begin position="147"/>
        <end position="173"/>
    </location>
</feature>
<feature type="transmembrane region" description="Helical" evidence="1">
    <location>
        <begin position="113"/>
        <end position="135"/>
    </location>
</feature>
<evidence type="ECO:0008006" key="4">
    <source>
        <dbReference type="Google" id="ProtNLM"/>
    </source>
</evidence>
<dbReference type="EMBL" id="AE014074">
    <property type="protein sequence ID" value="AAM80436.1"/>
    <property type="molecule type" value="Genomic_DNA"/>
</dbReference>
<accession>A0A0H2UWT9</accession>
<proteinExistence type="predicted"/>
<evidence type="ECO:0000313" key="3">
    <source>
        <dbReference type="Proteomes" id="UP000000564"/>
    </source>
</evidence>
<dbReference type="HOGENOM" id="CLU_080365_2_0_9"/>
<organism evidence="2 3">
    <name type="scientific">Streptococcus pyogenes serotype M3 (strain ATCC BAA-595 / MGAS315)</name>
    <dbReference type="NCBI Taxonomy" id="198466"/>
    <lineage>
        <taxon>Bacteria</taxon>
        <taxon>Bacillati</taxon>
        <taxon>Bacillota</taxon>
        <taxon>Bacilli</taxon>
        <taxon>Lactobacillales</taxon>
        <taxon>Streptococcaceae</taxon>
        <taxon>Streptococcus</taxon>
    </lineage>
</organism>